<dbReference type="InterPro" id="IPR001387">
    <property type="entry name" value="Cro/C1-type_HTH"/>
</dbReference>
<dbReference type="GO" id="GO:0003677">
    <property type="term" value="F:DNA binding"/>
    <property type="evidence" value="ECO:0007669"/>
    <property type="project" value="InterPro"/>
</dbReference>
<organism evidence="2 3">
    <name type="scientific">Haloplasma contractile SSD-17B</name>
    <dbReference type="NCBI Taxonomy" id="1033810"/>
    <lineage>
        <taxon>Bacteria</taxon>
        <taxon>Bacillati</taxon>
        <taxon>Mycoplasmatota</taxon>
        <taxon>Mollicutes</taxon>
        <taxon>Haloplasmatales</taxon>
        <taxon>Haloplasmataceae</taxon>
        <taxon>Haloplasma</taxon>
    </lineage>
</organism>
<evidence type="ECO:0000313" key="3">
    <source>
        <dbReference type="Proteomes" id="UP000005707"/>
    </source>
</evidence>
<comment type="caution">
    <text evidence="2">The sequence shown here is derived from an EMBL/GenBank/DDBJ whole genome shotgun (WGS) entry which is preliminary data.</text>
</comment>
<dbReference type="InterPro" id="IPR041315">
    <property type="entry name" value="PlcR_TPR"/>
</dbReference>
<dbReference type="EMBL" id="AFNU02000003">
    <property type="protein sequence ID" value="ERJ12765.1"/>
    <property type="molecule type" value="Genomic_DNA"/>
</dbReference>
<dbReference type="InterPro" id="IPR011990">
    <property type="entry name" value="TPR-like_helical_dom_sf"/>
</dbReference>
<dbReference type="PANTHER" id="PTHR37038">
    <property type="entry name" value="TRANSCRIPTIONAL REGULATOR-RELATED"/>
    <property type="match status" value="1"/>
</dbReference>
<dbReference type="PROSITE" id="PS50943">
    <property type="entry name" value="HTH_CROC1"/>
    <property type="match status" value="1"/>
</dbReference>
<evidence type="ECO:0000259" key="1">
    <source>
        <dbReference type="PROSITE" id="PS50943"/>
    </source>
</evidence>
<name>F7PWZ6_9MOLU</name>
<dbReference type="SUPFAM" id="SSF47413">
    <property type="entry name" value="lambda repressor-like DNA-binding domains"/>
    <property type="match status" value="1"/>
</dbReference>
<dbReference type="AlphaFoldDB" id="F7PWZ6"/>
<evidence type="ECO:0000313" key="2">
    <source>
        <dbReference type="EMBL" id="ERJ12765.1"/>
    </source>
</evidence>
<dbReference type="Pfam" id="PF01381">
    <property type="entry name" value="HTH_3"/>
    <property type="match status" value="1"/>
</dbReference>
<dbReference type="InterPro" id="IPR053163">
    <property type="entry name" value="HTH-type_regulator_Rgg"/>
</dbReference>
<protein>
    <submittedName>
        <fullName evidence="2">Transcriptional repressor rstR protein</fullName>
        <ecNumber evidence="2">3.5.4.2</ecNumber>
    </submittedName>
</protein>
<dbReference type="RefSeq" id="WP_008825824.1">
    <property type="nucleotide sequence ID" value="NZ_AFNU02000003.1"/>
</dbReference>
<dbReference type="Pfam" id="PF18768">
    <property type="entry name" value="RNPP_C"/>
    <property type="match status" value="1"/>
</dbReference>
<dbReference type="GO" id="GO:0000034">
    <property type="term" value="F:adenine deaminase activity"/>
    <property type="evidence" value="ECO:0007669"/>
    <property type="project" value="UniProtKB-EC"/>
</dbReference>
<dbReference type="eggNOG" id="COG1396">
    <property type="taxonomic scope" value="Bacteria"/>
</dbReference>
<feature type="domain" description="HTH cro/C1-type" evidence="1">
    <location>
        <begin position="17"/>
        <end position="70"/>
    </location>
</feature>
<reference evidence="2 3" key="2">
    <citation type="journal article" date="2013" name="PLoS ONE">
        <title>INDIGO - INtegrated Data Warehouse of MIcrobial GenOmes with Examples from the Red Sea Extremophiles.</title>
        <authorList>
            <person name="Alam I."/>
            <person name="Antunes A."/>
            <person name="Kamau A.A."/>
            <person name="Ba Alawi W."/>
            <person name="Kalkatawi M."/>
            <person name="Stingl U."/>
            <person name="Bajic V.B."/>
        </authorList>
    </citation>
    <scope>NUCLEOTIDE SEQUENCE [LARGE SCALE GENOMIC DNA]</scope>
    <source>
        <strain evidence="2 3">SSD-17B</strain>
    </source>
</reference>
<keyword evidence="2" id="KW-0378">Hydrolase</keyword>
<gene>
    <name evidence="2" type="primary">rstR</name>
    <name evidence="2" type="ORF">HLPCO_001105</name>
</gene>
<dbReference type="Gene3D" id="1.25.40.10">
    <property type="entry name" value="Tetratricopeptide repeat domain"/>
    <property type="match status" value="1"/>
</dbReference>
<accession>F7PWZ6</accession>
<dbReference type="InterPro" id="IPR010982">
    <property type="entry name" value="Lambda_DNA-bd_dom_sf"/>
</dbReference>
<keyword evidence="3" id="KW-1185">Reference proteome</keyword>
<reference evidence="2 3" key="1">
    <citation type="journal article" date="2011" name="J. Bacteriol.">
        <title>Genome sequence of Haloplasma contractile, an unusual contractile bacterium from a deep-sea anoxic brine lake.</title>
        <authorList>
            <person name="Antunes A."/>
            <person name="Alam I."/>
            <person name="El Dorry H."/>
            <person name="Siam R."/>
            <person name="Robertson A."/>
            <person name="Bajic V.B."/>
            <person name="Stingl U."/>
        </authorList>
    </citation>
    <scope>NUCLEOTIDE SEQUENCE [LARGE SCALE GENOMIC DNA]</scope>
    <source>
        <strain evidence="2 3">SSD-17B</strain>
    </source>
</reference>
<dbReference type="Proteomes" id="UP000005707">
    <property type="component" value="Unassembled WGS sequence"/>
</dbReference>
<sequence>MKTLTDQEKNKMFGNYLYEMRKQRGLTQEKLANNICDPRQIYRYEKGRSLPSAQKMFLMSERLGVDLMNFFEQFEINNYRMLSELKQKIEVCFYKNDFKTPLNLIKELDDKLEYLTDKNIQYYLWVKSSCLYRTGDNYDEVIKNINKALNKTYIKEVKTLTTQEVNLLNLKAIILMENNQDDHAVEIWNLILDKTDLTFSDELEKLLPKIFYNLSYIYRKNKQFDLAISFSQKGIDYCINQGILLGLAYLYYNNGLSKLASNRKDEGIESIIRTFQLLKIENNTNVIKLFRTGLKEDFDLNIDDYLSCKKGYTTS</sequence>
<proteinExistence type="predicted"/>
<dbReference type="EC" id="3.5.4.2" evidence="2"/>
<dbReference type="SMART" id="SM00530">
    <property type="entry name" value="HTH_XRE"/>
    <property type="match status" value="1"/>
</dbReference>
<dbReference type="PANTHER" id="PTHR37038:SF14">
    <property type="entry name" value="TRANSCRIPTIONAL ACTIVATOR"/>
    <property type="match status" value="1"/>
</dbReference>
<dbReference type="CDD" id="cd00093">
    <property type="entry name" value="HTH_XRE"/>
    <property type="match status" value="1"/>
</dbReference>
<dbReference type="InParanoid" id="F7PWZ6"/>
<dbReference type="SUPFAM" id="SSF48452">
    <property type="entry name" value="TPR-like"/>
    <property type="match status" value="1"/>
</dbReference>
<dbReference type="STRING" id="1033810.HLPCO_001105"/>
<dbReference type="OrthoDB" id="1150409at2"/>